<dbReference type="OrthoDB" id="10252347at2759"/>
<reference evidence="2" key="1">
    <citation type="submission" date="2021-06" db="EMBL/GenBank/DDBJ databases">
        <authorList>
            <person name="Hodson N. C."/>
            <person name="Mongue J. A."/>
            <person name="Jaron S. K."/>
        </authorList>
    </citation>
    <scope>NUCLEOTIDE SEQUENCE</scope>
</reference>
<evidence type="ECO:0000256" key="1">
    <source>
        <dbReference type="SAM" id="Coils"/>
    </source>
</evidence>
<dbReference type="Proteomes" id="UP000708208">
    <property type="component" value="Unassembled WGS sequence"/>
</dbReference>
<sequence length="75" mass="8854">MKRGEVELKRELQIKSQTIDDLRQENMTRMGHMQHELSQALLMKSHAEQELINTRLQVEKVERDGKQEVAKLQVN</sequence>
<keyword evidence="3" id="KW-1185">Reference proteome</keyword>
<organism evidence="2 3">
    <name type="scientific">Allacma fusca</name>
    <dbReference type="NCBI Taxonomy" id="39272"/>
    <lineage>
        <taxon>Eukaryota</taxon>
        <taxon>Metazoa</taxon>
        <taxon>Ecdysozoa</taxon>
        <taxon>Arthropoda</taxon>
        <taxon>Hexapoda</taxon>
        <taxon>Collembola</taxon>
        <taxon>Symphypleona</taxon>
        <taxon>Sminthuridae</taxon>
        <taxon>Allacma</taxon>
    </lineage>
</organism>
<evidence type="ECO:0000313" key="3">
    <source>
        <dbReference type="Proteomes" id="UP000708208"/>
    </source>
</evidence>
<feature type="coiled-coil region" evidence="1">
    <location>
        <begin position="5"/>
        <end position="64"/>
    </location>
</feature>
<protein>
    <submittedName>
        <fullName evidence="2">Uncharacterized protein</fullName>
    </submittedName>
</protein>
<name>A0A8J2LKY5_9HEXA</name>
<dbReference type="AlphaFoldDB" id="A0A8J2LKY5"/>
<accession>A0A8J2LKY5</accession>
<keyword evidence="1" id="KW-0175">Coiled coil</keyword>
<gene>
    <name evidence="2" type="ORF">AFUS01_LOCUS35160</name>
</gene>
<dbReference type="EMBL" id="CAJVCH010534673">
    <property type="protein sequence ID" value="CAG7825034.1"/>
    <property type="molecule type" value="Genomic_DNA"/>
</dbReference>
<proteinExistence type="predicted"/>
<comment type="caution">
    <text evidence="2">The sequence shown here is derived from an EMBL/GenBank/DDBJ whole genome shotgun (WGS) entry which is preliminary data.</text>
</comment>
<evidence type="ECO:0000313" key="2">
    <source>
        <dbReference type="EMBL" id="CAG7825034.1"/>
    </source>
</evidence>